<evidence type="ECO:0000313" key="2">
    <source>
        <dbReference type="EMBL" id="MBB6552499.1"/>
    </source>
</evidence>
<gene>
    <name evidence="2" type="ORF">HD593_007294</name>
</gene>
<organism evidence="2 3">
    <name type="scientific">Nonomuraea rubra</name>
    <dbReference type="NCBI Taxonomy" id="46180"/>
    <lineage>
        <taxon>Bacteria</taxon>
        <taxon>Bacillati</taxon>
        <taxon>Actinomycetota</taxon>
        <taxon>Actinomycetes</taxon>
        <taxon>Streptosporangiales</taxon>
        <taxon>Streptosporangiaceae</taxon>
        <taxon>Nonomuraea</taxon>
    </lineage>
</organism>
<feature type="region of interest" description="Disordered" evidence="1">
    <location>
        <begin position="1"/>
        <end position="45"/>
    </location>
</feature>
<feature type="compositionally biased region" description="Basic and acidic residues" evidence="1">
    <location>
        <begin position="90"/>
        <end position="101"/>
    </location>
</feature>
<dbReference type="AlphaFoldDB" id="A0A7X0NZV2"/>
<accession>A0A7X0NZV2</accession>
<keyword evidence="3" id="KW-1185">Reference proteome</keyword>
<sequence>MVSAGPATEPPATRRIGRAGPVLRPAFEAAAQEDPSLFSGPPGTWGDAAEQAIVAQLRARGGTSVEYVHEWPRQVSASRGFTLPYELLPDHGGGRRLDPARDSFLLDTTGLPPEP</sequence>
<dbReference type="RefSeq" id="WP_185106413.1">
    <property type="nucleotide sequence ID" value="NZ_BAAAXY010000159.1"/>
</dbReference>
<comment type="caution">
    <text evidence="2">The sequence shown here is derived from an EMBL/GenBank/DDBJ whole genome shotgun (WGS) entry which is preliminary data.</text>
</comment>
<evidence type="ECO:0000313" key="3">
    <source>
        <dbReference type="Proteomes" id="UP000565579"/>
    </source>
</evidence>
<name>A0A7X0NZV2_9ACTN</name>
<protein>
    <submittedName>
        <fullName evidence="2">Uncharacterized protein</fullName>
    </submittedName>
</protein>
<dbReference type="Proteomes" id="UP000565579">
    <property type="component" value="Unassembled WGS sequence"/>
</dbReference>
<feature type="region of interest" description="Disordered" evidence="1">
    <location>
        <begin position="90"/>
        <end position="115"/>
    </location>
</feature>
<reference evidence="2 3" key="1">
    <citation type="submission" date="2020-08" db="EMBL/GenBank/DDBJ databases">
        <title>Sequencing the genomes of 1000 actinobacteria strains.</title>
        <authorList>
            <person name="Klenk H.-P."/>
        </authorList>
    </citation>
    <scope>NUCLEOTIDE SEQUENCE [LARGE SCALE GENOMIC DNA]</scope>
    <source>
        <strain evidence="2 3">DSM 43768</strain>
    </source>
</reference>
<evidence type="ECO:0000256" key="1">
    <source>
        <dbReference type="SAM" id="MobiDB-lite"/>
    </source>
</evidence>
<proteinExistence type="predicted"/>
<dbReference type="EMBL" id="JACHMI010000001">
    <property type="protein sequence ID" value="MBB6552499.1"/>
    <property type="molecule type" value="Genomic_DNA"/>
</dbReference>